<dbReference type="InterPro" id="IPR036872">
    <property type="entry name" value="CH_dom_sf"/>
</dbReference>
<keyword evidence="7" id="KW-1185">Reference proteome</keyword>
<name>A0A3P8V6J6_CYNSE</name>
<feature type="compositionally biased region" description="Basic and acidic residues" evidence="4">
    <location>
        <begin position="430"/>
        <end position="446"/>
    </location>
</feature>
<dbReference type="CDD" id="cd21200">
    <property type="entry name" value="CH_SMTN-like"/>
    <property type="match status" value="1"/>
</dbReference>
<comment type="similarity">
    <text evidence="3">Belongs to the smoothelin family.</text>
</comment>
<dbReference type="InParanoid" id="A0A3P8V6J6"/>
<protein>
    <submittedName>
        <fullName evidence="6">Smoothelin-like 1</fullName>
    </submittedName>
</protein>
<dbReference type="Ensembl" id="ENSCSET00000010299.1">
    <property type="protein sequence ID" value="ENSCSEP00000010177.1"/>
    <property type="gene ID" value="ENSCSEG00000006536.1"/>
</dbReference>
<dbReference type="PROSITE" id="PS50021">
    <property type="entry name" value="CH"/>
    <property type="match status" value="1"/>
</dbReference>
<dbReference type="SUPFAM" id="SSF47576">
    <property type="entry name" value="Calponin-homology domain, CH-domain"/>
    <property type="match status" value="1"/>
</dbReference>
<reference evidence="6" key="3">
    <citation type="submission" date="2025-09" db="UniProtKB">
        <authorList>
            <consortium name="Ensembl"/>
        </authorList>
    </citation>
    <scope>IDENTIFICATION</scope>
</reference>
<feature type="region of interest" description="Disordered" evidence="4">
    <location>
        <begin position="1"/>
        <end position="218"/>
    </location>
</feature>
<dbReference type="RefSeq" id="XP_008325204.1">
    <property type="nucleotide sequence ID" value="XM_008326982.3"/>
</dbReference>
<dbReference type="InterPro" id="IPR001715">
    <property type="entry name" value="CH_dom"/>
</dbReference>
<organism evidence="6 7">
    <name type="scientific">Cynoglossus semilaevis</name>
    <name type="common">Tongue sole</name>
    <dbReference type="NCBI Taxonomy" id="244447"/>
    <lineage>
        <taxon>Eukaryota</taxon>
        <taxon>Metazoa</taxon>
        <taxon>Chordata</taxon>
        <taxon>Craniata</taxon>
        <taxon>Vertebrata</taxon>
        <taxon>Euteleostomi</taxon>
        <taxon>Actinopterygii</taxon>
        <taxon>Neopterygii</taxon>
        <taxon>Teleostei</taxon>
        <taxon>Neoteleostei</taxon>
        <taxon>Acanthomorphata</taxon>
        <taxon>Carangaria</taxon>
        <taxon>Pleuronectiformes</taxon>
        <taxon>Pleuronectoidei</taxon>
        <taxon>Cynoglossidae</taxon>
        <taxon>Cynoglossinae</taxon>
        <taxon>Cynoglossus</taxon>
    </lineage>
</organism>
<reference evidence="6 7" key="1">
    <citation type="journal article" date="2014" name="Nat. Genet.">
        <title>Whole-genome sequence of a flatfish provides insights into ZW sex chromosome evolution and adaptation to a benthic lifestyle.</title>
        <authorList>
            <person name="Chen S."/>
            <person name="Zhang G."/>
            <person name="Shao C."/>
            <person name="Huang Q."/>
            <person name="Liu G."/>
            <person name="Zhang P."/>
            <person name="Song W."/>
            <person name="An N."/>
            <person name="Chalopin D."/>
            <person name="Volff J.N."/>
            <person name="Hong Y."/>
            <person name="Li Q."/>
            <person name="Sha Z."/>
            <person name="Zhou H."/>
            <person name="Xie M."/>
            <person name="Yu Q."/>
            <person name="Liu Y."/>
            <person name="Xiang H."/>
            <person name="Wang N."/>
            <person name="Wu K."/>
            <person name="Yang C."/>
            <person name="Zhou Q."/>
            <person name="Liao X."/>
            <person name="Yang L."/>
            <person name="Hu Q."/>
            <person name="Zhang J."/>
            <person name="Meng L."/>
            <person name="Jin L."/>
            <person name="Tian Y."/>
            <person name="Lian J."/>
            <person name="Yang J."/>
            <person name="Miao G."/>
            <person name="Liu S."/>
            <person name="Liang Z."/>
            <person name="Yan F."/>
            <person name="Li Y."/>
            <person name="Sun B."/>
            <person name="Zhang H."/>
            <person name="Zhang J."/>
            <person name="Zhu Y."/>
            <person name="Du M."/>
            <person name="Zhao Y."/>
            <person name="Schartl M."/>
            <person name="Tang Q."/>
            <person name="Wang J."/>
        </authorList>
    </citation>
    <scope>NUCLEOTIDE SEQUENCE</scope>
</reference>
<feature type="compositionally biased region" description="Acidic residues" evidence="4">
    <location>
        <begin position="419"/>
        <end position="429"/>
    </location>
</feature>
<feature type="compositionally biased region" description="Basic and acidic residues" evidence="4">
    <location>
        <begin position="127"/>
        <end position="192"/>
    </location>
</feature>
<dbReference type="PANTHER" id="PTHR23167">
    <property type="entry name" value="CALPONIN HOMOLOGY DOMAIN-CONTAINING PROTEIN DDB_G0272472-RELATED"/>
    <property type="match status" value="1"/>
</dbReference>
<dbReference type="SMART" id="SM00033">
    <property type="entry name" value="CH"/>
    <property type="match status" value="1"/>
</dbReference>
<feature type="compositionally biased region" description="Acidic residues" evidence="4">
    <location>
        <begin position="394"/>
        <end position="403"/>
    </location>
</feature>
<evidence type="ECO:0000313" key="6">
    <source>
        <dbReference type="Ensembl" id="ENSCSEP00000010177.1"/>
    </source>
</evidence>
<dbReference type="AlphaFoldDB" id="A0A3P8V6J6"/>
<feature type="region of interest" description="Disordered" evidence="4">
    <location>
        <begin position="362"/>
        <end position="446"/>
    </location>
</feature>
<dbReference type="GeneTree" id="ENSGT00940000154495"/>
<feature type="compositionally biased region" description="Basic and acidic residues" evidence="4">
    <location>
        <begin position="362"/>
        <end position="379"/>
    </location>
</feature>
<accession>A0A3P8V6J6</accession>
<evidence type="ECO:0000256" key="2">
    <source>
        <dbReference type="ARBA" id="ARBA00023054"/>
    </source>
</evidence>
<evidence type="ECO:0000256" key="1">
    <source>
        <dbReference type="ARBA" id="ARBA00022553"/>
    </source>
</evidence>
<dbReference type="OrthoDB" id="10017054at2759"/>
<feature type="compositionally biased region" description="Basic and acidic residues" evidence="4">
    <location>
        <begin position="35"/>
        <end position="56"/>
    </location>
</feature>
<keyword evidence="1" id="KW-0597">Phosphoprotein</keyword>
<proteinExistence type="inferred from homology"/>
<dbReference type="PANTHER" id="PTHR23167:SF85">
    <property type="entry name" value="SMOOTHELIN-LIKE 1 ISOFORM X1"/>
    <property type="match status" value="1"/>
</dbReference>
<evidence type="ECO:0000313" key="7">
    <source>
        <dbReference type="Proteomes" id="UP000265120"/>
    </source>
</evidence>
<dbReference type="FunFam" id="1.10.418.10:FF:000009">
    <property type="entry name" value="smoothelin isoform X2"/>
    <property type="match status" value="1"/>
</dbReference>
<dbReference type="Gene3D" id="1.10.418.10">
    <property type="entry name" value="Calponin-like domain"/>
    <property type="match status" value="1"/>
</dbReference>
<feature type="compositionally biased region" description="Low complexity" evidence="4">
    <location>
        <begin position="203"/>
        <end position="217"/>
    </location>
</feature>
<feature type="compositionally biased region" description="Basic and acidic residues" evidence="4">
    <location>
        <begin position="1"/>
        <end position="10"/>
    </location>
</feature>
<dbReference type="KEGG" id="csem:103390915"/>
<dbReference type="Pfam" id="PF00307">
    <property type="entry name" value="CH"/>
    <property type="match status" value="1"/>
</dbReference>
<keyword evidence="2" id="KW-0175">Coiled coil</keyword>
<evidence type="ECO:0000259" key="5">
    <source>
        <dbReference type="PROSITE" id="PS50021"/>
    </source>
</evidence>
<dbReference type="OMA" id="EESCADC"/>
<feature type="compositionally biased region" description="Basic and acidic residues" evidence="4">
    <location>
        <begin position="90"/>
        <end position="121"/>
    </location>
</feature>
<feature type="domain" description="Calponin-homology (CH)" evidence="5">
    <location>
        <begin position="252"/>
        <end position="359"/>
    </location>
</feature>
<dbReference type="Proteomes" id="UP000265120">
    <property type="component" value="Chromosome 15"/>
</dbReference>
<dbReference type="InterPro" id="IPR050540">
    <property type="entry name" value="F-actin_Monoox_Mical"/>
</dbReference>
<reference evidence="6" key="2">
    <citation type="submission" date="2025-08" db="UniProtKB">
        <authorList>
            <consortium name="Ensembl"/>
        </authorList>
    </citation>
    <scope>IDENTIFICATION</scope>
</reference>
<dbReference type="GeneID" id="103390915"/>
<evidence type="ECO:0000256" key="4">
    <source>
        <dbReference type="SAM" id="MobiDB-lite"/>
    </source>
</evidence>
<dbReference type="CTD" id="219537"/>
<evidence type="ECO:0000256" key="3">
    <source>
        <dbReference type="ARBA" id="ARBA00061655"/>
    </source>
</evidence>
<feature type="compositionally biased region" description="Low complexity" evidence="4">
    <location>
        <begin position="11"/>
        <end position="31"/>
    </location>
</feature>
<sequence length="446" mass="49297">MDGEAAHQETPEPTETTDQTDTNNNNQADEAQLQRSKDTQIEQSHQETEGSQRAAEDAAQPQTAEDASAVDMDRPQTESTPAEGDAEEGGPDKDKVPADSKDPDVIKEEETKQKDMIEDQKGIGGEEEVKSGGDEEEEVKDRSNGKDKNITEKESKEKEKCVGEETTKEPEKKTPEGEVETKEKGKTNGQEKPKRKSGPPPSSLSRPRPSARSVRASTKNSIIAKFEQGAPEKPMPRNFRIQKSSSAAATGASIKQKILQWCRSKTRNYEGVNIENFSSSWSDGLAFCALIHRYFPKEFDFSSLRPKEREKNFTLAFQTAESLADCCPLLEVSDMIMMGKNPDPMCVFTYVQSLCHSLSKIEKERREKEEKEKADKEAEDKGEDAAGEALAEAVEGEPAEGELEEGRNENEGDTAAMEETAEKEQEEADAEKSCLMDEGGREDVTA</sequence>